<feature type="region of interest" description="Disordered" evidence="1">
    <location>
        <begin position="26"/>
        <end position="81"/>
    </location>
</feature>
<organism evidence="2 3">
    <name type="scientific">Sinanodonta woodiana</name>
    <name type="common">Chinese pond mussel</name>
    <name type="synonym">Anodonta woodiana</name>
    <dbReference type="NCBI Taxonomy" id="1069815"/>
    <lineage>
        <taxon>Eukaryota</taxon>
        <taxon>Metazoa</taxon>
        <taxon>Spiralia</taxon>
        <taxon>Lophotrochozoa</taxon>
        <taxon>Mollusca</taxon>
        <taxon>Bivalvia</taxon>
        <taxon>Autobranchia</taxon>
        <taxon>Heteroconchia</taxon>
        <taxon>Palaeoheterodonta</taxon>
        <taxon>Unionida</taxon>
        <taxon>Unionoidea</taxon>
        <taxon>Unionidae</taxon>
        <taxon>Unioninae</taxon>
        <taxon>Sinanodonta</taxon>
    </lineage>
</organism>
<evidence type="ECO:0000313" key="2">
    <source>
        <dbReference type="EMBL" id="KAL3857405.1"/>
    </source>
</evidence>
<accession>A0ABD3V718</accession>
<dbReference type="EMBL" id="JBJQND010000013">
    <property type="protein sequence ID" value="KAL3857405.1"/>
    <property type="molecule type" value="Genomic_DNA"/>
</dbReference>
<feature type="compositionally biased region" description="Acidic residues" evidence="1">
    <location>
        <begin position="212"/>
        <end position="227"/>
    </location>
</feature>
<feature type="compositionally biased region" description="Basic and acidic residues" evidence="1">
    <location>
        <begin position="108"/>
        <end position="117"/>
    </location>
</feature>
<name>A0ABD3V718_SINWO</name>
<evidence type="ECO:0000256" key="1">
    <source>
        <dbReference type="SAM" id="MobiDB-lite"/>
    </source>
</evidence>
<feature type="region of interest" description="Disordered" evidence="1">
    <location>
        <begin position="108"/>
        <end position="145"/>
    </location>
</feature>
<gene>
    <name evidence="2" type="ORF">ACJMK2_012080</name>
</gene>
<protein>
    <submittedName>
        <fullName evidence="2">Uncharacterized protein</fullName>
    </submittedName>
</protein>
<reference evidence="2 3" key="1">
    <citation type="submission" date="2024-11" db="EMBL/GenBank/DDBJ databases">
        <title>Chromosome-level genome assembly of the freshwater bivalve Anodonta woodiana.</title>
        <authorList>
            <person name="Chen X."/>
        </authorList>
    </citation>
    <scope>NUCLEOTIDE SEQUENCE [LARGE SCALE GENOMIC DNA]</scope>
    <source>
        <strain evidence="2">MN2024</strain>
        <tissue evidence="2">Gills</tissue>
    </source>
</reference>
<proteinExistence type="predicted"/>
<keyword evidence="3" id="KW-1185">Reference proteome</keyword>
<dbReference type="AlphaFoldDB" id="A0ABD3V718"/>
<comment type="caution">
    <text evidence="2">The sequence shown here is derived from an EMBL/GenBank/DDBJ whole genome shotgun (WGS) entry which is preliminary data.</text>
</comment>
<evidence type="ECO:0000313" key="3">
    <source>
        <dbReference type="Proteomes" id="UP001634394"/>
    </source>
</evidence>
<feature type="region of interest" description="Disordered" evidence="1">
    <location>
        <begin position="206"/>
        <end position="232"/>
    </location>
</feature>
<sequence>MHSILKAGDDGVDDEDYVLMSDLYVSSSSDSDNESKELVDDRTSWKRGIKRRENKSGLPGRFRRYKRHKDSDDTNVCSLDESEGKSNKIDIRLIDWSIIESSVSKYYDNDSHERDLDNSSTGSSSSQCGNYKKETSTLETDDKMEDNSGIKRFNCDLLTHPVERLNADVSLDDYGRNEHVSTYHTEQSETNFLDIMINEDEDNFTDYGDVNYSDDNDISESSSDEETEKVSTADAKLSPILRRMKVLVPLRVILLKYRTIRDASRDWSSCCSQYCWRDWPLRKLLSAMDDYSGL</sequence>
<dbReference type="Proteomes" id="UP001634394">
    <property type="component" value="Unassembled WGS sequence"/>
</dbReference>
<feature type="compositionally biased region" description="Basic and acidic residues" evidence="1">
    <location>
        <begin position="33"/>
        <end position="44"/>
    </location>
</feature>